<dbReference type="InterPro" id="IPR008906">
    <property type="entry name" value="HATC_C_dom"/>
</dbReference>
<dbReference type="InterPro" id="IPR036691">
    <property type="entry name" value="Endo/exonu/phosph_ase_sf"/>
</dbReference>
<evidence type="ECO:0000313" key="5">
    <source>
        <dbReference type="Proteomes" id="UP000593570"/>
    </source>
</evidence>
<dbReference type="Pfam" id="PF00078">
    <property type="entry name" value="RVT_1"/>
    <property type="match status" value="1"/>
</dbReference>
<dbReference type="Pfam" id="PF14529">
    <property type="entry name" value="Exo_endo_phos_2"/>
    <property type="match status" value="1"/>
</dbReference>
<dbReference type="PANTHER" id="PTHR33481">
    <property type="entry name" value="REVERSE TRANSCRIPTASE"/>
    <property type="match status" value="1"/>
</dbReference>
<dbReference type="GO" id="GO:0046983">
    <property type="term" value="F:protein dimerization activity"/>
    <property type="evidence" value="ECO:0007669"/>
    <property type="project" value="InterPro"/>
</dbReference>
<name>A0A8H6LCK8_FUSOX</name>
<comment type="subcellular location">
    <subcellularLocation>
        <location evidence="1">Mitochondrion</location>
    </subcellularLocation>
</comment>
<dbReference type="Proteomes" id="UP000593570">
    <property type="component" value="Unassembled WGS sequence"/>
</dbReference>
<proteinExistence type="predicted"/>
<dbReference type="GO" id="GO:0003824">
    <property type="term" value="F:catalytic activity"/>
    <property type="evidence" value="ECO:0007669"/>
    <property type="project" value="InterPro"/>
</dbReference>
<evidence type="ECO:0000256" key="1">
    <source>
        <dbReference type="ARBA" id="ARBA00004173"/>
    </source>
</evidence>
<dbReference type="CDD" id="cd01650">
    <property type="entry name" value="RT_nLTR_like"/>
    <property type="match status" value="1"/>
</dbReference>
<dbReference type="SUPFAM" id="SSF56672">
    <property type="entry name" value="DNA/RNA polymerases"/>
    <property type="match status" value="1"/>
</dbReference>
<evidence type="ECO:0000313" key="4">
    <source>
        <dbReference type="EMBL" id="KAF6514248.1"/>
    </source>
</evidence>
<dbReference type="PROSITE" id="PS50878">
    <property type="entry name" value="RT_POL"/>
    <property type="match status" value="1"/>
</dbReference>
<dbReference type="GO" id="GO:0005739">
    <property type="term" value="C:mitochondrion"/>
    <property type="evidence" value="ECO:0007669"/>
    <property type="project" value="UniProtKB-SubCell"/>
</dbReference>
<evidence type="ECO:0000256" key="2">
    <source>
        <dbReference type="ARBA" id="ARBA00023128"/>
    </source>
</evidence>
<keyword evidence="2" id="KW-0496">Mitochondrion</keyword>
<dbReference type="InterPro" id="IPR000477">
    <property type="entry name" value="RT_dom"/>
</dbReference>
<dbReference type="Gene3D" id="3.60.10.10">
    <property type="entry name" value="Endonuclease/exonuclease/phosphatase"/>
    <property type="match status" value="2"/>
</dbReference>
<dbReference type="PANTHER" id="PTHR33481:SF1">
    <property type="entry name" value="ENDONUCLEASE_EXONUCLEASE_PHOSPHATASE DOMAIN-CONTAINING PROTEIN-RELATED"/>
    <property type="match status" value="1"/>
</dbReference>
<gene>
    <name evidence="4" type="ORF">HZS61_006504</name>
</gene>
<accession>A0A8H6LCK8</accession>
<dbReference type="EMBL" id="JACDXP010000016">
    <property type="protein sequence ID" value="KAF6514248.1"/>
    <property type="molecule type" value="Genomic_DNA"/>
</dbReference>
<dbReference type="Pfam" id="PF05699">
    <property type="entry name" value="Dimer_Tnp_hAT"/>
    <property type="match status" value="1"/>
</dbReference>
<feature type="domain" description="Reverse transcriptase" evidence="3">
    <location>
        <begin position="1222"/>
        <end position="1492"/>
    </location>
</feature>
<dbReference type="InterPro" id="IPR043502">
    <property type="entry name" value="DNA/RNA_pol_sf"/>
</dbReference>
<reference evidence="4 5" key="1">
    <citation type="journal article" date="2020" name="bioRxiv">
        <title>A chromosome-scale genome assembly for the Fusarium oxysporum strain Fo5176 to establish a model Arabidopsis-fungal pathosystem.</title>
        <authorList>
            <person name="Fokkens L."/>
            <person name="Guo L."/>
            <person name="Dora S."/>
            <person name="Wang B."/>
            <person name="Ye K."/>
            <person name="Sanchez-Rodriguez C."/>
            <person name="Croll D."/>
        </authorList>
    </citation>
    <scope>NUCLEOTIDE SEQUENCE [LARGE SCALE GENOMIC DNA]</scope>
    <source>
        <strain evidence="4 5">Fo5176</strain>
    </source>
</reference>
<dbReference type="SUPFAM" id="SSF53098">
    <property type="entry name" value="Ribonuclease H-like"/>
    <property type="match status" value="2"/>
</dbReference>
<dbReference type="InterPro" id="IPR012337">
    <property type="entry name" value="RNaseH-like_sf"/>
</dbReference>
<evidence type="ECO:0000259" key="3">
    <source>
        <dbReference type="PROSITE" id="PS50878"/>
    </source>
</evidence>
<dbReference type="SUPFAM" id="SSF56219">
    <property type="entry name" value="DNase I-like"/>
    <property type="match status" value="1"/>
</dbReference>
<comment type="caution">
    <text evidence="4">The sequence shown here is derived from an EMBL/GenBank/DDBJ whole genome shotgun (WGS) entry which is preliminary data.</text>
</comment>
<sequence>MHAAKQLAKREETLRHAINHKAALEALIQLVTVRNLSYNCSSWPELHALISAVNPAADDLISLSHGSIQKLVSNSFRVHKDMLRRKLQSTPWKLHLSADVWSAPNHKAFLGICVKFVDPDAKEALQALLALSELPGLDGPGSHGGAEQWKLLQHVLEDYNIWNKVGFYTGDNHGSNDKLCRLLANYLQEKGVDWEAKTRRIRCHGHIVNLAVQAFLFIDSKEAARAALEHIEDTDESAFGTDFSERIKPQRAQGWRRLGPLGKVHNISIHMRENDYRWNEFKKRAGRSLGLDNDTRWNSWFLLLDTTLNLQSYVEWYQKKYYQDLRDDYLTPDEWSALGETRAFPQPFWKITQLTEGRYATLDRSLFTMDVLHKHYTQAFQKHSGNATLRSCIAASWAVFDKYYQLTDESPAYGAAIILHPSRRVAHIKKNWPKSWHKPVLDGVRKHWKDYYHELPLPTTTPQLRDKIRRLDEYDLLARELDVVSPSMSELDEYDAFTTQPPIVIDCSPLSWWLREEQQQTYPRLSRMAVDILSIPAMSAEPERDWVDLDHFLNILKPFKDLTKRMEGRANRAGSEGSHGSLHEIIESLDVLFKKLQDAGKFADDHPDVVSTYYSHAIDAARIKLEEYFGLTDATAAYRCAVALHPANKFTYFELEWSHNRQWVSGARRVVQEVFAQYEAAAAEADLMDGARQEEEPKEPEEDAVVDNSVTLDPLQQARKRRQRLAVTATSATRGKKRVKLTSELDEFMARTNKADLDVEDPLEWWVRHASDYLILSKMAYSQTRKDDRKPLRIFQANVGKIPPAHDCALALADSERYDIVLLQQPWTADTDSRSLTKTHPAYDTFTPVGMWDNNDTRPRVMTYVRRDPKLLADQIRHFQTRDILWLMINGMTIVNFYRRCLVAGDFNARHRSWQTGHATNRGQEIAAWSSEYDLNLLNTLDIPTNPYGNTIDLAFTNMPLAEATVEDHLATSSDHFTLSLTLPDIRPAPIQPGKVRVTTEDELKRFIEIVELGATRIPLVDSTPAELDELASALVNLLTSAAKAAGRPTRKGARTAPWWTEECAGAAASFRAIRRLQAGDQFNSINFVLACFSIFCVPTAVNFTDSSAVFKAVRWLKSPGPFQPPPLQVGDVVYETQIDKANALRRATLERRTADDDIENPWISVSFPRSIPFPLEISLDEAQYATLHTGNTSPGSDNITVDLLKAVWHIIGTHVRRLFERCLSIGHHPKPFKEAEVVMIAKPGRRDLTSPRAWRPISLLSCLGKGLERLIARRLAWAAIHYSVLHPQQAGALPKRSATDLVTALIHDIEEAFARNKVATLVTMDIRGAFDTVLRNRLVLRLREQGWPDHLARWAGSIMSGRSARVRYQDTLTSSSPLECGLPQGSPVSPILFLLYTEPIYRLGNPQGRFGYADDTAIQSIGDTIDETTAMASGAIDDMVRWGATNGVSFDSKKTEVMHFSRSKLRAAPAVRHGDIEKHPESALRWLGIWLDSRLSFRIHVEKWAAKAQAVAYHLRGLTNTNSGCQEKSFTGESCFAVEGCYWD</sequence>
<dbReference type="InterPro" id="IPR005135">
    <property type="entry name" value="Endo/exonuclease/phosphatase"/>
</dbReference>
<organism evidence="4 5">
    <name type="scientific">Fusarium oxysporum f. sp. conglutinans</name>
    <dbReference type="NCBI Taxonomy" id="100902"/>
    <lineage>
        <taxon>Eukaryota</taxon>
        <taxon>Fungi</taxon>
        <taxon>Dikarya</taxon>
        <taxon>Ascomycota</taxon>
        <taxon>Pezizomycotina</taxon>
        <taxon>Sordariomycetes</taxon>
        <taxon>Hypocreomycetidae</taxon>
        <taxon>Hypocreales</taxon>
        <taxon>Nectriaceae</taxon>
        <taxon>Fusarium</taxon>
        <taxon>Fusarium oxysporum species complex</taxon>
    </lineage>
</organism>
<protein>
    <recommendedName>
        <fullName evidence="3">Reverse transcriptase domain-containing protein</fullName>
    </recommendedName>
</protein>